<dbReference type="InterPro" id="IPR018186">
    <property type="entry name" value="TF_T-box_CS"/>
</dbReference>
<keyword evidence="3 6" id="KW-0238">DNA-binding</keyword>
<evidence type="ECO:0000256" key="5">
    <source>
        <dbReference type="ARBA" id="ARBA00023242"/>
    </source>
</evidence>
<organism evidence="9 10">
    <name type="scientific">Ditylenchus dipsaci</name>
    <dbReference type="NCBI Taxonomy" id="166011"/>
    <lineage>
        <taxon>Eukaryota</taxon>
        <taxon>Metazoa</taxon>
        <taxon>Ecdysozoa</taxon>
        <taxon>Nematoda</taxon>
        <taxon>Chromadorea</taxon>
        <taxon>Rhabditida</taxon>
        <taxon>Tylenchina</taxon>
        <taxon>Tylenchomorpha</taxon>
        <taxon>Sphaerularioidea</taxon>
        <taxon>Anguinidae</taxon>
        <taxon>Anguininae</taxon>
        <taxon>Ditylenchus</taxon>
    </lineage>
</organism>
<protein>
    <submittedName>
        <fullName evidence="10">T-box domain-containing protein</fullName>
    </submittedName>
</protein>
<accession>A0A915DLY9</accession>
<dbReference type="Gene3D" id="2.60.40.820">
    <property type="entry name" value="Transcription factor, T-box"/>
    <property type="match status" value="1"/>
</dbReference>
<feature type="domain" description="T-box" evidence="8">
    <location>
        <begin position="137"/>
        <end position="332"/>
    </location>
</feature>
<evidence type="ECO:0000256" key="4">
    <source>
        <dbReference type="ARBA" id="ARBA00023163"/>
    </source>
</evidence>
<reference evidence="10" key="1">
    <citation type="submission" date="2022-11" db="UniProtKB">
        <authorList>
            <consortium name="WormBaseParasite"/>
        </authorList>
    </citation>
    <scope>IDENTIFICATION</scope>
</reference>
<feature type="region of interest" description="Disordered" evidence="7">
    <location>
        <begin position="460"/>
        <end position="482"/>
    </location>
</feature>
<evidence type="ECO:0000256" key="2">
    <source>
        <dbReference type="ARBA" id="ARBA00023015"/>
    </source>
</evidence>
<dbReference type="InterPro" id="IPR046360">
    <property type="entry name" value="T-box_DNA-bd"/>
</dbReference>
<dbReference type="GO" id="GO:0007507">
    <property type="term" value="P:heart development"/>
    <property type="evidence" value="ECO:0007669"/>
    <property type="project" value="TreeGrafter"/>
</dbReference>
<evidence type="ECO:0000256" key="1">
    <source>
        <dbReference type="ARBA" id="ARBA00004123"/>
    </source>
</evidence>
<dbReference type="PROSITE" id="PS50252">
    <property type="entry name" value="TBOX_3"/>
    <property type="match status" value="1"/>
</dbReference>
<evidence type="ECO:0000256" key="3">
    <source>
        <dbReference type="ARBA" id="ARBA00023125"/>
    </source>
</evidence>
<dbReference type="GO" id="GO:0000978">
    <property type="term" value="F:RNA polymerase II cis-regulatory region sequence-specific DNA binding"/>
    <property type="evidence" value="ECO:0007669"/>
    <property type="project" value="InterPro"/>
</dbReference>
<dbReference type="SMART" id="SM00425">
    <property type="entry name" value="TBOX"/>
    <property type="match status" value="1"/>
</dbReference>
<dbReference type="PANTHER" id="PTHR11267">
    <property type="entry name" value="T-BOX PROTEIN-RELATED"/>
    <property type="match status" value="1"/>
</dbReference>
<dbReference type="PRINTS" id="PR00937">
    <property type="entry name" value="TBOX"/>
</dbReference>
<dbReference type="AlphaFoldDB" id="A0A915DLY9"/>
<dbReference type="Proteomes" id="UP000887574">
    <property type="component" value="Unplaced"/>
</dbReference>
<dbReference type="InterPro" id="IPR036960">
    <property type="entry name" value="T-box_sf"/>
</dbReference>
<dbReference type="SUPFAM" id="SSF49417">
    <property type="entry name" value="p53-like transcription factors"/>
    <property type="match status" value="1"/>
</dbReference>
<dbReference type="GO" id="GO:0000785">
    <property type="term" value="C:chromatin"/>
    <property type="evidence" value="ECO:0007669"/>
    <property type="project" value="TreeGrafter"/>
</dbReference>
<dbReference type="PROSITE" id="PS01283">
    <property type="entry name" value="TBOX_1"/>
    <property type="match status" value="1"/>
</dbReference>
<dbReference type="InterPro" id="IPR001699">
    <property type="entry name" value="TF_T-box"/>
</dbReference>
<feature type="compositionally biased region" description="Polar residues" evidence="7">
    <location>
        <begin position="105"/>
        <end position="114"/>
    </location>
</feature>
<dbReference type="GO" id="GO:0045893">
    <property type="term" value="P:positive regulation of DNA-templated transcription"/>
    <property type="evidence" value="ECO:0007669"/>
    <property type="project" value="InterPro"/>
</dbReference>
<comment type="caution">
    <text evidence="6">Lacks conserved residue(s) required for the propagation of feature annotation.</text>
</comment>
<evidence type="ECO:0000256" key="6">
    <source>
        <dbReference type="PROSITE-ProRule" id="PRU00201"/>
    </source>
</evidence>
<dbReference type="WBParaSite" id="jg21476">
    <property type="protein sequence ID" value="jg21476"/>
    <property type="gene ID" value="jg21476"/>
</dbReference>
<evidence type="ECO:0000313" key="10">
    <source>
        <dbReference type="WBParaSite" id="jg21476"/>
    </source>
</evidence>
<keyword evidence="5 6" id="KW-0539">Nucleus</keyword>
<keyword evidence="2" id="KW-0805">Transcription regulation</keyword>
<dbReference type="InterPro" id="IPR008967">
    <property type="entry name" value="p53-like_TF_DNA-bd_sf"/>
</dbReference>
<dbReference type="PANTHER" id="PTHR11267:SF190">
    <property type="entry name" value="T-BOX TRANSCRIPTION FACTOR TBX20"/>
    <property type="match status" value="1"/>
</dbReference>
<keyword evidence="4" id="KW-0804">Transcription</keyword>
<feature type="compositionally biased region" description="Basic and acidic residues" evidence="7">
    <location>
        <begin position="94"/>
        <end position="104"/>
    </location>
</feature>
<sequence length="482" mass="54283">MYLVAVNSACKRLENTTEHVRQFSYHLKKQLQPGSTSYSSSHKQSWLSRKHQSAILASGLQVDIPENLIPVPASQPLNSSKLLKSAEAKNNNKLEKYTESRSQEESTSPLQQLPNWAPPGNPCSSTDIGQLECRLDAENKVLWKNFDKIGTEMIITKPGRRMFPTVKVRVENCNPEAMYYVYLDCIPVDGHRYRYVYTKSSWCNSGKADSTPPSRLYMHPDSPFSGAQLITSPTISFEKAKLTNNLGTGDKDPLLILNSMHKYQPRVHILQRLKSQTPLEHGGQNVVLQRYNGRYKSFQFKETRFMAVTAYQNQLVTKMKIKNNPFAKGFRETDKSDSNSISHRDGHLDAFNNSSSYSLPSPSLMNTSYLSSQPQLPVNSLVTFAQIAPLALAAIQHLPTTLRPPPPMVPPASWSVPWIKLSVKEQQSFLFYYQLTSSLTMQLANCSSASLNKSSNILEPDEIKRPETTETSSCSNKRRSLL</sequence>
<comment type="subcellular location">
    <subcellularLocation>
        <location evidence="1 6">Nucleus</location>
    </subcellularLocation>
</comment>
<name>A0A915DLY9_9BILA</name>
<dbReference type="Pfam" id="PF00907">
    <property type="entry name" value="T-box"/>
    <property type="match status" value="1"/>
</dbReference>
<evidence type="ECO:0000259" key="8">
    <source>
        <dbReference type="PROSITE" id="PS50252"/>
    </source>
</evidence>
<evidence type="ECO:0000256" key="7">
    <source>
        <dbReference type="SAM" id="MobiDB-lite"/>
    </source>
</evidence>
<feature type="region of interest" description="Disordered" evidence="7">
    <location>
        <begin position="94"/>
        <end position="121"/>
    </location>
</feature>
<keyword evidence="9" id="KW-1185">Reference proteome</keyword>
<dbReference type="GO" id="GO:0000981">
    <property type="term" value="F:DNA-binding transcription factor activity, RNA polymerase II-specific"/>
    <property type="evidence" value="ECO:0007669"/>
    <property type="project" value="TreeGrafter"/>
</dbReference>
<proteinExistence type="predicted"/>
<dbReference type="GO" id="GO:0001708">
    <property type="term" value="P:cell fate specification"/>
    <property type="evidence" value="ECO:0007669"/>
    <property type="project" value="TreeGrafter"/>
</dbReference>
<evidence type="ECO:0000313" key="9">
    <source>
        <dbReference type="Proteomes" id="UP000887574"/>
    </source>
</evidence>
<dbReference type="GO" id="GO:0005634">
    <property type="term" value="C:nucleus"/>
    <property type="evidence" value="ECO:0007669"/>
    <property type="project" value="UniProtKB-SubCell"/>
</dbReference>